<protein>
    <submittedName>
        <fullName evidence="2">AIPR family protein</fullName>
    </submittedName>
</protein>
<dbReference type="Pfam" id="PF10592">
    <property type="entry name" value="AIPR"/>
    <property type="match status" value="1"/>
</dbReference>
<dbReference type="EMBL" id="JAYXUG010000007">
    <property type="protein sequence ID" value="MEC6832287.1"/>
    <property type="molecule type" value="Genomic_DNA"/>
</dbReference>
<accession>A0ABU6L6V5</accession>
<name>A0ABU6L6V5_9GAMM</name>
<proteinExistence type="predicted"/>
<dbReference type="InterPro" id="IPR018891">
    <property type="entry name" value="AIPR_C"/>
</dbReference>
<evidence type="ECO:0000313" key="2">
    <source>
        <dbReference type="EMBL" id="MEC6832287.1"/>
    </source>
</evidence>
<feature type="domain" description="Abortive phage infection protein C-terminal" evidence="1">
    <location>
        <begin position="282"/>
        <end position="556"/>
    </location>
</feature>
<sequence length="600" mass="68292">MQGFTGLTYTHSDILHIGEIYIIGKYMDRITKQLLNDFLATQEFKASTPESDFELFCNYAVISSEYNKTFDIKDVSVGAGDDTGIDGLGIIVNGHLVQDSNEVDDLMSQNGYLEVTYVFVQAKTSPSIDTKELNSFYNGIVDFFEENPKLRRNDEIQKFAELSNYILDLAPDFKENPKCKAYYIYTGSPKEDQNIEAMKEIYRDRISVYNIFSSTDEYILGANDLSKLYRKTKNPVSVTFTFQNKVALPPIEHVDQAYYGYLPFTEFKKIIIDDNGNIRSVFDDNVRDFQGASNAVNQSISETLVSDTPTLFGVLNNGITIVADSIKTSANKFVISDYQIVNGCQSSNVLYENRNIEGIDDVCVPIRLIVTDNDDIKSNVTVSTNNQTAIKKEQLTAMSDFQKNLEHYYNTITGDGRLYYERRAKQYDSDREVVRRRIVTVANQIKSFASIFEQNPHMVTSYYGSIVKSVGKEDSAIFSPDHHFSSYYMSALAYYRMDSLFNSNDLDKKYKKVKFYLLMLFPLLASNEKFPPLNSVKKVDKYCNPIIKLLNNEAKYKAIFSKAVSIIDASGANIEDKQSVKSKSMTTEIIDHLQKKKQNQ</sequence>
<comment type="caution">
    <text evidence="2">The sequence shown here is derived from an EMBL/GenBank/DDBJ whole genome shotgun (WGS) entry which is preliminary data.</text>
</comment>
<dbReference type="RefSeq" id="WP_327774912.1">
    <property type="nucleotide sequence ID" value="NZ_JAYXUG010000007.1"/>
</dbReference>
<evidence type="ECO:0000259" key="1">
    <source>
        <dbReference type="Pfam" id="PF10592"/>
    </source>
</evidence>
<organism evidence="2 3">
    <name type="scientific">Photobacterium toruni</name>
    <dbReference type="NCBI Taxonomy" id="1935446"/>
    <lineage>
        <taxon>Bacteria</taxon>
        <taxon>Pseudomonadati</taxon>
        <taxon>Pseudomonadota</taxon>
        <taxon>Gammaproteobacteria</taxon>
        <taxon>Vibrionales</taxon>
        <taxon>Vibrionaceae</taxon>
        <taxon>Photobacterium</taxon>
    </lineage>
</organism>
<keyword evidence="3" id="KW-1185">Reference proteome</keyword>
<dbReference type="Proteomes" id="UP001306119">
    <property type="component" value="Unassembled WGS sequence"/>
</dbReference>
<reference evidence="2 3" key="1">
    <citation type="submission" date="2024-01" db="EMBL/GenBank/DDBJ databases">
        <title>Active colonisers of the gastrointestinal tract of Atlantic salmon farmed in a warm water region.</title>
        <authorList>
            <person name="Bowman J.P."/>
        </authorList>
    </citation>
    <scope>NUCLEOTIDE SEQUENCE [LARGE SCALE GENOMIC DNA]</scope>
    <source>
        <strain evidence="2 3">S3MW1</strain>
    </source>
</reference>
<gene>
    <name evidence="2" type="ORF">VXS06_10990</name>
</gene>
<evidence type="ECO:0000313" key="3">
    <source>
        <dbReference type="Proteomes" id="UP001306119"/>
    </source>
</evidence>